<dbReference type="Proteomes" id="UP000230233">
    <property type="component" value="Chromosome II"/>
</dbReference>
<comment type="caution">
    <text evidence="3">The sequence shown here is derived from an EMBL/GenBank/DDBJ whole genome shotgun (WGS) entry which is preliminary data.</text>
</comment>
<feature type="coiled-coil region" evidence="1">
    <location>
        <begin position="240"/>
        <end position="267"/>
    </location>
</feature>
<sequence>MPALSNISMILYSHTICATSTLIFIALIIDIMTRPIARISKKKTVTVSILKTLVRKLERQNAHQRNIINSQADHIIQTELMRRAVIDNHRLFEDSKEKVVELEAERIEWQEEMENMNQENLKLNEEKPTSYLYEAKNGAVPQVVKEAFAAHFYYLGRISKRENYIRWSQLEKADRKMWTEEWEKIKEVQKVQAAQGLIVLKSQIKEEVEDERKSQLKMSMCSSSVAAFASSLNLSQALEIARLRSLLADVSRKNEKLEEEIVKLNFINTVLETKKDFYVGCLETAHRFLADERRTVEELREKCVCGSQQIQEDRNKVVKKVKEEVFEDDEVEVPEVQKYVAVKTVKKEILDESPIEPTRRPATGLKRRISNVVEENFRSSKKLKVDVYGSP</sequence>
<keyword evidence="2" id="KW-1133">Transmembrane helix</keyword>
<evidence type="ECO:0000313" key="3">
    <source>
        <dbReference type="EMBL" id="PIC48370.1"/>
    </source>
</evidence>
<evidence type="ECO:0000256" key="1">
    <source>
        <dbReference type="SAM" id="Coils"/>
    </source>
</evidence>
<reference evidence="4" key="1">
    <citation type="submission" date="2017-10" db="EMBL/GenBank/DDBJ databases">
        <title>Rapid genome shrinkage in a self-fertile nematode reveals novel sperm competition proteins.</title>
        <authorList>
            <person name="Yin D."/>
            <person name="Schwarz E.M."/>
            <person name="Thomas C.G."/>
            <person name="Felde R.L."/>
            <person name="Korf I.F."/>
            <person name="Cutter A.D."/>
            <person name="Schartner C.M."/>
            <person name="Ralston E.J."/>
            <person name="Meyer B.J."/>
            <person name="Haag E.S."/>
        </authorList>
    </citation>
    <scope>NUCLEOTIDE SEQUENCE [LARGE SCALE GENOMIC DNA]</scope>
    <source>
        <strain evidence="4">JU1422</strain>
    </source>
</reference>
<dbReference type="AlphaFoldDB" id="A0A2G5V9F4"/>
<keyword evidence="2" id="KW-0472">Membrane</keyword>
<gene>
    <name evidence="3" type="primary">Cnig_chr_II.g7366</name>
    <name evidence="3" type="ORF">B9Z55_007366</name>
</gene>
<evidence type="ECO:0000313" key="4">
    <source>
        <dbReference type="Proteomes" id="UP000230233"/>
    </source>
</evidence>
<protein>
    <submittedName>
        <fullName evidence="3">Uncharacterized protein</fullName>
    </submittedName>
</protein>
<dbReference type="EMBL" id="PDUG01000002">
    <property type="protein sequence ID" value="PIC48370.1"/>
    <property type="molecule type" value="Genomic_DNA"/>
</dbReference>
<keyword evidence="4" id="KW-1185">Reference proteome</keyword>
<name>A0A2G5V9F4_9PELO</name>
<organism evidence="3 4">
    <name type="scientific">Caenorhabditis nigoni</name>
    <dbReference type="NCBI Taxonomy" id="1611254"/>
    <lineage>
        <taxon>Eukaryota</taxon>
        <taxon>Metazoa</taxon>
        <taxon>Ecdysozoa</taxon>
        <taxon>Nematoda</taxon>
        <taxon>Chromadorea</taxon>
        <taxon>Rhabditida</taxon>
        <taxon>Rhabditina</taxon>
        <taxon>Rhabditomorpha</taxon>
        <taxon>Rhabditoidea</taxon>
        <taxon>Rhabditidae</taxon>
        <taxon>Peloderinae</taxon>
        <taxon>Caenorhabditis</taxon>
    </lineage>
</organism>
<feature type="coiled-coil region" evidence="1">
    <location>
        <begin position="92"/>
        <end position="126"/>
    </location>
</feature>
<evidence type="ECO:0000256" key="2">
    <source>
        <dbReference type="SAM" id="Phobius"/>
    </source>
</evidence>
<proteinExistence type="predicted"/>
<feature type="transmembrane region" description="Helical" evidence="2">
    <location>
        <begin position="12"/>
        <end position="33"/>
    </location>
</feature>
<keyword evidence="1" id="KW-0175">Coiled coil</keyword>
<accession>A0A2G5V9F4</accession>
<keyword evidence="2" id="KW-0812">Transmembrane</keyword>